<keyword evidence="6" id="KW-0472">Membrane</keyword>
<dbReference type="Gene3D" id="3.90.550.10">
    <property type="entry name" value="Spore Coat Polysaccharide Biosynthesis Protein SpsA, Chain A"/>
    <property type="match status" value="1"/>
</dbReference>
<dbReference type="AlphaFoldDB" id="A0A1G8F6B0"/>
<dbReference type="InterPro" id="IPR008166">
    <property type="entry name" value="Glyco_transf_92"/>
</dbReference>
<evidence type="ECO:0000256" key="3">
    <source>
        <dbReference type="ARBA" id="ARBA00022679"/>
    </source>
</evidence>
<dbReference type="RefSeq" id="WP_074637023.1">
    <property type="nucleotide sequence ID" value="NZ_CACRTD010000055.1"/>
</dbReference>
<dbReference type="Proteomes" id="UP000181870">
    <property type="component" value="Unassembled WGS sequence"/>
</dbReference>
<reference evidence="7 12" key="3">
    <citation type="journal article" date="2019" name="Nat. Med.">
        <title>A library of human gut bacterial isolates paired with longitudinal multiomics data enables mechanistic microbiome research.</title>
        <authorList>
            <person name="Poyet M."/>
            <person name="Groussin M."/>
            <person name="Gibbons S.M."/>
            <person name="Avila-Pacheco J."/>
            <person name="Jiang X."/>
            <person name="Kearney S.M."/>
            <person name="Perrotta A.R."/>
            <person name="Berdy B."/>
            <person name="Zhao S."/>
            <person name="Lieberman T.D."/>
            <person name="Swanson P.K."/>
            <person name="Smith M."/>
            <person name="Roesemann S."/>
            <person name="Alexander J.E."/>
            <person name="Rich S.A."/>
            <person name="Livny J."/>
            <person name="Vlamakis H."/>
            <person name="Clish C."/>
            <person name="Bullock K."/>
            <person name="Deik A."/>
            <person name="Scott J."/>
            <person name="Pierce K.A."/>
            <person name="Xavier R.J."/>
            <person name="Alm E.J."/>
        </authorList>
    </citation>
    <scope>NUCLEOTIDE SEQUENCE [LARGE SCALE GENOMIC DNA]</scope>
    <source>
        <strain evidence="7 12">BIOML-A15</strain>
    </source>
</reference>
<dbReference type="PANTHER" id="PTHR21461">
    <property type="entry name" value="GLYCOSYLTRANSFERASE FAMILY 92 PROTEIN"/>
    <property type="match status" value="1"/>
</dbReference>
<keyword evidence="3 9" id="KW-0808">Transferase</keyword>
<dbReference type="EMBL" id="FNDO01000013">
    <property type="protein sequence ID" value="SDH77635.1"/>
    <property type="molecule type" value="Genomic_DNA"/>
</dbReference>
<dbReference type="Pfam" id="PF01697">
    <property type="entry name" value="Glyco_transf_92"/>
    <property type="match status" value="1"/>
</dbReference>
<dbReference type="Proteomes" id="UP000424805">
    <property type="component" value="Unassembled WGS sequence"/>
</dbReference>
<evidence type="ECO:0000256" key="4">
    <source>
        <dbReference type="ARBA" id="ARBA00022692"/>
    </source>
</evidence>
<dbReference type="GO" id="GO:0005737">
    <property type="term" value="C:cytoplasm"/>
    <property type="evidence" value="ECO:0007669"/>
    <property type="project" value="TreeGrafter"/>
</dbReference>
<proteinExistence type="predicted"/>
<dbReference type="CDD" id="cd00761">
    <property type="entry name" value="Glyco_tranf_GTA_type"/>
    <property type="match status" value="1"/>
</dbReference>
<organism evidence="9 10">
    <name type="scientific">Bacteroides ovatus</name>
    <dbReference type="NCBI Taxonomy" id="28116"/>
    <lineage>
        <taxon>Bacteria</taxon>
        <taxon>Pseudomonadati</taxon>
        <taxon>Bacteroidota</taxon>
        <taxon>Bacteroidia</taxon>
        <taxon>Bacteroidales</taxon>
        <taxon>Bacteroidaceae</taxon>
        <taxon>Bacteroides</taxon>
    </lineage>
</organism>
<keyword evidence="2" id="KW-0328">Glycosyltransferase</keyword>
<dbReference type="PANTHER" id="PTHR21461:SF69">
    <property type="entry name" value="GLYCOSYLTRANSFERASE FAMILY 92 PROTEIN"/>
    <property type="match status" value="1"/>
</dbReference>
<evidence type="ECO:0000313" key="7">
    <source>
        <dbReference type="EMBL" id="KAA4623034.1"/>
    </source>
</evidence>
<accession>A0A1G8F6B0</accession>
<evidence type="ECO:0000313" key="10">
    <source>
        <dbReference type="Proteomes" id="UP000181870"/>
    </source>
</evidence>
<dbReference type="InterPro" id="IPR029044">
    <property type="entry name" value="Nucleotide-diphossugar_trans"/>
</dbReference>
<reference evidence="9 10" key="1">
    <citation type="submission" date="2016-10" db="EMBL/GenBank/DDBJ databases">
        <authorList>
            <person name="de Groot N.N."/>
        </authorList>
    </citation>
    <scope>NUCLEOTIDE SEQUENCE [LARGE SCALE GENOMIC DNA]</scope>
    <source>
        <strain evidence="9 10">NLAE-zl-C57</strain>
    </source>
</reference>
<sequence>MYLANKAIAFWKRFKLCFYKDSKDAVFRYKMAVVAIMKNEGDYIKEWLDFHLKVGVEHFFIYNNDSTDDMLEILRPYEDMGVVTVVNFPGRKMQIPAYYDAMDRFKNEAKYIAVIDGDEFLMPVQEGRLLADVVDEILVKDWRAGAVAVNWRMYGSSGHDKKPEGGVLKNFLYRAKEDGPWNNHVKQIVNPRMVYKFYHPHCVLFSLIHHSIDEDGKVVKGPFNDFYHTPQLIRINHYFCKSKEEWIKRRSQGTVIDDYVRTMDEFNERNRNDIFDDIALRYID</sequence>
<dbReference type="Proteomes" id="UP000266492">
    <property type="component" value="Unassembled WGS sequence"/>
</dbReference>
<keyword evidence="5" id="KW-1133">Transmembrane helix</keyword>
<evidence type="ECO:0000256" key="6">
    <source>
        <dbReference type="ARBA" id="ARBA00023136"/>
    </source>
</evidence>
<dbReference type="GO" id="GO:0016757">
    <property type="term" value="F:glycosyltransferase activity"/>
    <property type="evidence" value="ECO:0007669"/>
    <property type="project" value="UniProtKB-KW"/>
</dbReference>
<dbReference type="EMBL" id="QRVZ01000006">
    <property type="protein sequence ID" value="RGS84521.1"/>
    <property type="molecule type" value="Genomic_DNA"/>
</dbReference>
<reference evidence="8 11" key="2">
    <citation type="submission" date="2018-08" db="EMBL/GenBank/DDBJ databases">
        <title>A genome reference for cultivated species of the human gut microbiota.</title>
        <authorList>
            <person name="Zou Y."/>
            <person name="Xue W."/>
            <person name="Luo G."/>
        </authorList>
    </citation>
    <scope>NUCLEOTIDE SEQUENCE [LARGE SCALE GENOMIC DNA]</scope>
    <source>
        <strain evidence="8 11">AF20-9LB</strain>
    </source>
</reference>
<evidence type="ECO:0000313" key="8">
    <source>
        <dbReference type="EMBL" id="RGS84521.1"/>
    </source>
</evidence>
<name>A0A1G8F6B0_BACOV</name>
<evidence type="ECO:0000313" key="11">
    <source>
        <dbReference type="Proteomes" id="UP000266492"/>
    </source>
</evidence>
<keyword evidence="4" id="KW-0812">Transmembrane</keyword>
<dbReference type="SUPFAM" id="SSF53448">
    <property type="entry name" value="Nucleotide-diphospho-sugar transferases"/>
    <property type="match status" value="1"/>
</dbReference>
<protein>
    <submittedName>
        <fullName evidence="9">Glycosyltransferase family 92</fullName>
    </submittedName>
</protein>
<evidence type="ECO:0000313" key="9">
    <source>
        <dbReference type="EMBL" id="SDH77635.1"/>
    </source>
</evidence>
<dbReference type="EMBL" id="VWFP01000022">
    <property type="protein sequence ID" value="KAA4623034.1"/>
    <property type="molecule type" value="Genomic_DNA"/>
</dbReference>
<evidence type="ECO:0000256" key="1">
    <source>
        <dbReference type="ARBA" id="ARBA00004167"/>
    </source>
</evidence>
<dbReference type="GO" id="GO:0016020">
    <property type="term" value="C:membrane"/>
    <property type="evidence" value="ECO:0007669"/>
    <property type="project" value="UniProtKB-SubCell"/>
</dbReference>
<comment type="subcellular location">
    <subcellularLocation>
        <location evidence="1">Membrane</location>
        <topology evidence="1">Single-pass membrane protein</topology>
    </subcellularLocation>
</comment>
<evidence type="ECO:0000256" key="2">
    <source>
        <dbReference type="ARBA" id="ARBA00022676"/>
    </source>
</evidence>
<evidence type="ECO:0000313" key="12">
    <source>
        <dbReference type="Proteomes" id="UP000424805"/>
    </source>
</evidence>
<evidence type="ECO:0000256" key="5">
    <source>
        <dbReference type="ARBA" id="ARBA00022989"/>
    </source>
</evidence>
<gene>
    <name evidence="8" type="ORF">DWX70_09080</name>
    <name evidence="7" type="ORF">F3B90_19155</name>
    <name evidence="9" type="ORF">SAMN05192582_101315</name>
</gene>